<dbReference type="Pfam" id="PF13479">
    <property type="entry name" value="AAA_24"/>
    <property type="match status" value="1"/>
</dbReference>
<dbReference type="EMBL" id="MT141388">
    <property type="protein sequence ID" value="QJA59912.1"/>
    <property type="molecule type" value="Genomic_DNA"/>
</dbReference>
<protein>
    <submittedName>
        <fullName evidence="1">Putative ATPase domain containing protein</fullName>
    </submittedName>
</protein>
<evidence type="ECO:0000313" key="1">
    <source>
        <dbReference type="EMBL" id="QJA59912.1"/>
    </source>
</evidence>
<accession>A0A6M3ITN1</accession>
<organism evidence="1">
    <name type="scientific">viral metagenome</name>
    <dbReference type="NCBI Taxonomy" id="1070528"/>
    <lineage>
        <taxon>unclassified sequences</taxon>
        <taxon>metagenomes</taxon>
        <taxon>organismal metagenomes</taxon>
    </lineage>
</organism>
<sequence>MRPNVVISVSALAKSGKNHFAYTAPDPIKVFCFNGGADYVRTKFPEKKIDIHNFTLPIIDSEEQEWALPVWEEFYAEFRADTDKGKYKTYVLDTATEVENVCQQAVKEIKIDEAVDKGKTKTKLATSEFLARNLKMKAIFDAAKNSGSNLISLQYLKEEWIKERGHERAEPTGRNVMDGWKRTDTQADINLEITLVERAGKWVSVFKVLPSRFDRDVTGMTVDDATFDDIMTLLIEE</sequence>
<proteinExistence type="predicted"/>
<name>A0A6M3ITN1_9ZZZZ</name>
<gene>
    <name evidence="1" type="ORF">MM415B01221_0021</name>
</gene>
<reference evidence="1" key="1">
    <citation type="submission" date="2020-03" db="EMBL/GenBank/DDBJ databases">
        <title>The deep terrestrial virosphere.</title>
        <authorList>
            <person name="Holmfeldt K."/>
            <person name="Nilsson E."/>
            <person name="Simone D."/>
            <person name="Lopez-Fernandez M."/>
            <person name="Wu X."/>
            <person name="de Brujin I."/>
            <person name="Lundin D."/>
            <person name="Andersson A."/>
            <person name="Bertilsson S."/>
            <person name="Dopson M."/>
        </authorList>
    </citation>
    <scope>NUCLEOTIDE SEQUENCE</scope>
    <source>
        <strain evidence="1">MM415B01221</strain>
    </source>
</reference>
<dbReference type="AlphaFoldDB" id="A0A6M3ITN1"/>